<keyword evidence="2" id="KW-0472">Membrane</keyword>
<proteinExistence type="predicted"/>
<comment type="caution">
    <text evidence="5">The sequence shown here is derived from an EMBL/GenBank/DDBJ whole genome shotgun (WGS) entry which is preliminary data.</text>
</comment>
<evidence type="ECO:0000256" key="2">
    <source>
        <dbReference type="SAM" id="Phobius"/>
    </source>
</evidence>
<feature type="transmembrane region" description="Helical" evidence="2">
    <location>
        <begin position="94"/>
        <end position="110"/>
    </location>
</feature>
<feature type="region of interest" description="Disordered" evidence="1">
    <location>
        <begin position="299"/>
        <end position="360"/>
    </location>
</feature>
<evidence type="ECO:0000259" key="4">
    <source>
        <dbReference type="Pfam" id="PF07889"/>
    </source>
</evidence>
<organism evidence="5 6">
    <name type="scientific">Pyrus ussuriensis x Pyrus communis</name>
    <dbReference type="NCBI Taxonomy" id="2448454"/>
    <lineage>
        <taxon>Eukaryota</taxon>
        <taxon>Viridiplantae</taxon>
        <taxon>Streptophyta</taxon>
        <taxon>Embryophyta</taxon>
        <taxon>Tracheophyta</taxon>
        <taxon>Spermatophyta</taxon>
        <taxon>Magnoliopsida</taxon>
        <taxon>eudicotyledons</taxon>
        <taxon>Gunneridae</taxon>
        <taxon>Pentapetalae</taxon>
        <taxon>rosids</taxon>
        <taxon>fabids</taxon>
        <taxon>Rosales</taxon>
        <taxon>Rosaceae</taxon>
        <taxon>Amygdaloideae</taxon>
        <taxon>Maleae</taxon>
        <taxon>Pyrus</taxon>
    </lineage>
</organism>
<dbReference type="Proteomes" id="UP000327157">
    <property type="component" value="Unassembled WGS sequence"/>
</dbReference>
<name>A0A5N5H164_9ROSA</name>
<evidence type="ECO:0000313" key="6">
    <source>
        <dbReference type="Proteomes" id="UP000327157"/>
    </source>
</evidence>
<feature type="domain" description="DUF1664" evidence="4">
    <location>
        <begin position="176"/>
        <end position="242"/>
    </location>
</feature>
<feature type="signal peptide" evidence="3">
    <location>
        <begin position="1"/>
        <end position="23"/>
    </location>
</feature>
<keyword evidence="6" id="KW-1185">Reference proteome</keyword>
<sequence>MAALPLGKLTILVGAGILGSVLAKEGRVSDVVSGAFKIAWKQIRRSDNTSAVNKPHNDSLMAQMNNLRKELEIIASSRPPVTVITMSRTGTSKYGIIIVVVAAGYGYFWWKGWKLPDMMFATRRSLSDASNSVAKQLESLFTSISARQMSEFRNYQHLVGFYEQIVKSTYNHPCYESTRRKLSSQLDRVECSLDESIENTARTQQEVITLQGRTDTISRDFKKVHHAVLTLETKINRIEGKQGETADGVWKLCDYALNMEKGRNAERIQACTDYFLHNWWIDIYASPSSFSRPVLELPPASPSSLVTPPKSSRPALELPPASPSRGNGGILEVVESSNRGEASSELRAPEGTNNASSSSGWFGFGFPTFNSSALLRTRSATTGMVQRKR</sequence>
<feature type="chain" id="PRO_5024281009" description="DUF1664 domain-containing protein" evidence="3">
    <location>
        <begin position="24"/>
        <end position="389"/>
    </location>
</feature>
<reference evidence="5 6" key="2">
    <citation type="submission" date="2019-11" db="EMBL/GenBank/DDBJ databases">
        <title>A de novo genome assembly of a pear dwarfing rootstock.</title>
        <authorList>
            <person name="Wang F."/>
            <person name="Wang J."/>
            <person name="Li S."/>
            <person name="Zhang Y."/>
            <person name="Fang M."/>
            <person name="Ma L."/>
            <person name="Zhao Y."/>
            <person name="Jiang S."/>
        </authorList>
    </citation>
    <scope>NUCLEOTIDE SEQUENCE [LARGE SCALE GENOMIC DNA]</scope>
    <source>
        <strain evidence="5">S2</strain>
        <tissue evidence="5">Leaf</tissue>
    </source>
</reference>
<keyword evidence="3" id="KW-0732">Signal</keyword>
<evidence type="ECO:0000256" key="1">
    <source>
        <dbReference type="SAM" id="MobiDB-lite"/>
    </source>
</evidence>
<protein>
    <recommendedName>
        <fullName evidence="4">DUF1664 domain-containing protein</fullName>
    </recommendedName>
</protein>
<dbReference type="PANTHER" id="PTHR47289:SF2">
    <property type="entry name" value="TRANSCRIPTION FACTOR, PUTATIVE (DUF1664)-RELATED"/>
    <property type="match status" value="1"/>
</dbReference>
<evidence type="ECO:0000313" key="5">
    <source>
        <dbReference type="EMBL" id="KAB2620483.1"/>
    </source>
</evidence>
<keyword evidence="2" id="KW-1133">Transmembrane helix</keyword>
<reference evidence="5 6" key="1">
    <citation type="submission" date="2019-09" db="EMBL/GenBank/DDBJ databases">
        <authorList>
            <person name="Ou C."/>
        </authorList>
    </citation>
    <scope>NUCLEOTIDE SEQUENCE [LARGE SCALE GENOMIC DNA]</scope>
    <source>
        <strain evidence="5">S2</strain>
        <tissue evidence="5">Leaf</tissue>
    </source>
</reference>
<evidence type="ECO:0000256" key="3">
    <source>
        <dbReference type="SAM" id="SignalP"/>
    </source>
</evidence>
<dbReference type="Pfam" id="PF07889">
    <property type="entry name" value="DUF1664"/>
    <property type="match status" value="2"/>
</dbReference>
<accession>A0A5N5H164</accession>
<keyword evidence="2" id="KW-0812">Transmembrane</keyword>
<dbReference type="PANTHER" id="PTHR47289">
    <property type="entry name" value="TRANSCRIPTION FACTOR, PUTATIVE (DUF1664)-RELATED"/>
    <property type="match status" value="1"/>
</dbReference>
<feature type="domain" description="DUF1664" evidence="4">
    <location>
        <begin position="91"/>
        <end position="148"/>
    </location>
</feature>
<dbReference type="InterPro" id="IPR012458">
    <property type="entry name" value="DUF1664"/>
</dbReference>
<dbReference type="OrthoDB" id="544175at2759"/>
<dbReference type="EMBL" id="SMOL01000330">
    <property type="protein sequence ID" value="KAB2620483.1"/>
    <property type="molecule type" value="Genomic_DNA"/>
</dbReference>
<gene>
    <name evidence="5" type="ORF">D8674_043013</name>
</gene>
<dbReference type="AlphaFoldDB" id="A0A5N5H164"/>